<comment type="caution">
    <text evidence="1">The sequence shown here is derived from an EMBL/GenBank/DDBJ whole genome shotgun (WGS) entry which is preliminary data.</text>
</comment>
<gene>
    <name evidence="1" type="primary">ERC1_1</name>
    <name evidence="1" type="ORF">LPJ66_001675</name>
</gene>
<name>A0ACC1ISN6_9FUNG</name>
<dbReference type="EMBL" id="JANBPG010000100">
    <property type="protein sequence ID" value="KAJ1900123.1"/>
    <property type="molecule type" value="Genomic_DNA"/>
</dbReference>
<organism evidence="1 2">
    <name type="scientific">Kickxella alabastrina</name>
    <dbReference type="NCBI Taxonomy" id="61397"/>
    <lineage>
        <taxon>Eukaryota</taxon>
        <taxon>Fungi</taxon>
        <taxon>Fungi incertae sedis</taxon>
        <taxon>Zoopagomycota</taxon>
        <taxon>Kickxellomycotina</taxon>
        <taxon>Kickxellomycetes</taxon>
        <taxon>Kickxellales</taxon>
        <taxon>Kickxellaceae</taxon>
        <taxon>Kickxella</taxon>
    </lineage>
</organism>
<sequence>MSLMFLCLSSFNFASLLTVGRLGVNELAGVSLGIMLANFLVLMPGFGVATTLDSFCYAAFTASEDKTQVGFHTRRGLITITILLIPTMAFFMYIDPLLIMMGQTPEVARICGQFLRIWMLGSWPQLAFDCLRRFILAQGAMQAGTWIMVMVMPIHMYNSYALVWSPTIGMGVIGAPIASAITYWLMFFSMVVYISCSKTRHAWGSFSLDCIHGITEFYRYAIPSALMMASSWAAYEIVTFCASLFGPVALSAQACIFNLMCLTYQIPSAIGSLAATRIGHSLGNGKHRRARYSSIIAIVLGYGFGICCSTALFVFRRSIGYIYTNDQDVVDMCSTLMPYFAAVQTYDGLNGLVDSLMRSLGKQDLSVYLSIPAFYIIGLPLGYFLGAGPPNMETVGLWIGLALGVTLYSLSQQIYVLFVVDWRQEVKICLERLAKAAPKKNTKTHPISSALQSSASLDSYGTIC</sequence>
<proteinExistence type="predicted"/>
<reference evidence="1" key="1">
    <citation type="submission" date="2022-07" db="EMBL/GenBank/DDBJ databases">
        <title>Phylogenomic reconstructions and comparative analyses of Kickxellomycotina fungi.</title>
        <authorList>
            <person name="Reynolds N.K."/>
            <person name="Stajich J.E."/>
            <person name="Barry K."/>
            <person name="Grigoriev I.V."/>
            <person name="Crous P."/>
            <person name="Smith M.E."/>
        </authorList>
    </citation>
    <scope>NUCLEOTIDE SEQUENCE</scope>
    <source>
        <strain evidence="1">Benny 63K</strain>
    </source>
</reference>
<evidence type="ECO:0000313" key="1">
    <source>
        <dbReference type="EMBL" id="KAJ1900123.1"/>
    </source>
</evidence>
<evidence type="ECO:0000313" key="2">
    <source>
        <dbReference type="Proteomes" id="UP001150581"/>
    </source>
</evidence>
<accession>A0ACC1ISN6</accession>
<keyword evidence="2" id="KW-1185">Reference proteome</keyword>
<protein>
    <submittedName>
        <fullName evidence="1">Ethionine resistance protein</fullName>
    </submittedName>
</protein>
<dbReference type="Proteomes" id="UP001150581">
    <property type="component" value="Unassembled WGS sequence"/>
</dbReference>